<dbReference type="PANTHER" id="PTHR45641">
    <property type="entry name" value="TETRATRICOPEPTIDE REPEAT PROTEIN (AFU_ORTHOLOGUE AFUA_6G03870)"/>
    <property type="match status" value="1"/>
</dbReference>
<dbReference type="PANTHER" id="PTHR45641:SF1">
    <property type="entry name" value="AAA+ ATPASE DOMAIN-CONTAINING PROTEIN"/>
    <property type="match status" value="1"/>
</dbReference>
<evidence type="ECO:0000256" key="1">
    <source>
        <dbReference type="ARBA" id="ARBA00022737"/>
    </source>
</evidence>
<dbReference type="Proteomes" id="UP000663829">
    <property type="component" value="Unassembled WGS sequence"/>
</dbReference>
<keyword evidence="1" id="KW-0677">Repeat</keyword>
<sequence length="199" mass="23133">MALDFSSISVGNDQLPTRTSKIYRTMGKIYLKQVHYEKALNLLPENLLDTALIYNSIGAIHYFRNDHQSALKYFEKSLYIKSQLLPWNDNEIVIVYKSIVSTLQAGKNINDENYQKALDIQQKILKIQLSCFPIDSRSLIETYWKTGKMYYELNDFEMSIKTYESARALLTDSEHINYSDPANVYDLIGKFITLSQKIF</sequence>
<evidence type="ECO:0000256" key="3">
    <source>
        <dbReference type="PROSITE-ProRule" id="PRU00339"/>
    </source>
</evidence>
<dbReference type="EMBL" id="CAJOBA010050014">
    <property type="protein sequence ID" value="CAF4229654.1"/>
    <property type="molecule type" value="Genomic_DNA"/>
</dbReference>
<dbReference type="InterPro" id="IPR019734">
    <property type="entry name" value="TPR_rpt"/>
</dbReference>
<dbReference type="AlphaFoldDB" id="A0A815VTL9"/>
<evidence type="ECO:0000313" key="6">
    <source>
        <dbReference type="EMBL" id="CAF4229654.1"/>
    </source>
</evidence>
<accession>A0A815VTL9</accession>
<dbReference type="Pfam" id="PF13181">
    <property type="entry name" value="TPR_8"/>
    <property type="match status" value="1"/>
</dbReference>
<protein>
    <submittedName>
        <fullName evidence="5">Uncharacterized protein</fullName>
    </submittedName>
</protein>
<dbReference type="InterPro" id="IPR011990">
    <property type="entry name" value="TPR-like_helical_dom_sf"/>
</dbReference>
<evidence type="ECO:0000313" key="4">
    <source>
        <dbReference type="EMBL" id="CAF1431738.1"/>
    </source>
</evidence>
<feature type="repeat" description="TPR" evidence="3">
    <location>
        <begin position="140"/>
        <end position="173"/>
    </location>
</feature>
<evidence type="ECO:0000313" key="7">
    <source>
        <dbReference type="EMBL" id="CAF4391747.1"/>
    </source>
</evidence>
<evidence type="ECO:0000313" key="8">
    <source>
        <dbReference type="Proteomes" id="UP000663829"/>
    </source>
</evidence>
<dbReference type="OrthoDB" id="1658288at2759"/>
<comment type="caution">
    <text evidence="5">The sequence shown here is derived from an EMBL/GenBank/DDBJ whole genome shotgun (WGS) entry which is preliminary data.</text>
</comment>
<evidence type="ECO:0000256" key="2">
    <source>
        <dbReference type="ARBA" id="ARBA00022803"/>
    </source>
</evidence>
<dbReference type="EMBL" id="CAJNOQ010024919">
    <property type="protein sequence ID" value="CAF1532344.1"/>
    <property type="molecule type" value="Genomic_DNA"/>
</dbReference>
<dbReference type="Proteomes" id="UP000677228">
    <property type="component" value="Unassembled WGS sequence"/>
</dbReference>
<dbReference type="Pfam" id="PF13374">
    <property type="entry name" value="TPR_10"/>
    <property type="match status" value="1"/>
</dbReference>
<organism evidence="5 8">
    <name type="scientific">Didymodactylos carnosus</name>
    <dbReference type="NCBI Taxonomy" id="1234261"/>
    <lineage>
        <taxon>Eukaryota</taxon>
        <taxon>Metazoa</taxon>
        <taxon>Spiralia</taxon>
        <taxon>Gnathifera</taxon>
        <taxon>Rotifera</taxon>
        <taxon>Eurotatoria</taxon>
        <taxon>Bdelloidea</taxon>
        <taxon>Philodinida</taxon>
        <taxon>Philodinidae</taxon>
        <taxon>Didymodactylos</taxon>
    </lineage>
</organism>
<keyword evidence="2 3" id="KW-0802">TPR repeat</keyword>
<feature type="repeat" description="TPR" evidence="3">
    <location>
        <begin position="51"/>
        <end position="84"/>
    </location>
</feature>
<dbReference type="Gene3D" id="1.25.40.10">
    <property type="entry name" value="Tetratricopeptide repeat domain"/>
    <property type="match status" value="1"/>
</dbReference>
<dbReference type="PROSITE" id="PS50005">
    <property type="entry name" value="TPR"/>
    <property type="match status" value="2"/>
</dbReference>
<dbReference type="Proteomes" id="UP000682733">
    <property type="component" value="Unassembled WGS sequence"/>
</dbReference>
<reference evidence="5" key="1">
    <citation type="submission" date="2021-02" db="EMBL/GenBank/DDBJ databases">
        <authorList>
            <person name="Nowell W R."/>
        </authorList>
    </citation>
    <scope>NUCLEOTIDE SEQUENCE</scope>
</reference>
<dbReference type="EMBL" id="CAJOBC010090507">
    <property type="protein sequence ID" value="CAF4391747.1"/>
    <property type="molecule type" value="Genomic_DNA"/>
</dbReference>
<gene>
    <name evidence="5" type="ORF">GPM918_LOCUS38128</name>
    <name evidence="4" type="ORF">OVA965_LOCUS34070</name>
    <name evidence="7" type="ORF">SRO942_LOCUS38928</name>
    <name evidence="6" type="ORF">TMI583_LOCUS34976</name>
</gene>
<keyword evidence="8" id="KW-1185">Reference proteome</keyword>
<name>A0A815VTL9_9BILA</name>
<proteinExistence type="predicted"/>
<dbReference type="SMART" id="SM00028">
    <property type="entry name" value="TPR"/>
    <property type="match status" value="3"/>
</dbReference>
<dbReference type="Proteomes" id="UP000681722">
    <property type="component" value="Unassembled WGS sequence"/>
</dbReference>
<dbReference type="EMBL" id="CAJNOK010028237">
    <property type="protein sequence ID" value="CAF1431738.1"/>
    <property type="molecule type" value="Genomic_DNA"/>
</dbReference>
<dbReference type="SUPFAM" id="SSF48452">
    <property type="entry name" value="TPR-like"/>
    <property type="match status" value="1"/>
</dbReference>
<evidence type="ECO:0000313" key="5">
    <source>
        <dbReference type="EMBL" id="CAF1532344.1"/>
    </source>
</evidence>